<dbReference type="InterPro" id="IPR013783">
    <property type="entry name" value="Ig-like_fold"/>
</dbReference>
<dbReference type="InterPro" id="IPR036179">
    <property type="entry name" value="Ig-like_dom_sf"/>
</dbReference>
<evidence type="ECO:0000256" key="4">
    <source>
        <dbReference type="ARBA" id="ARBA00022801"/>
    </source>
</evidence>
<dbReference type="PANTHER" id="PTHR45982">
    <property type="entry name" value="REGULATOR OF CHROMOSOME CONDENSATION"/>
    <property type="match status" value="1"/>
</dbReference>
<feature type="domain" description="Ig-like" evidence="8">
    <location>
        <begin position="2130"/>
        <end position="2197"/>
    </location>
</feature>
<dbReference type="SMART" id="SM00409">
    <property type="entry name" value="IG"/>
    <property type="match status" value="3"/>
</dbReference>
<dbReference type="InterPro" id="IPR008979">
    <property type="entry name" value="Galactose-bd-like_sf"/>
</dbReference>
<comment type="caution">
    <text evidence="6">Lacks conserved residue(s) required for the propagation of feature annotation.</text>
</comment>
<dbReference type="PANTHER" id="PTHR45982:SF1">
    <property type="entry name" value="REGULATOR OF CHROMOSOME CONDENSATION"/>
    <property type="match status" value="1"/>
</dbReference>
<evidence type="ECO:0000313" key="10">
    <source>
        <dbReference type="Proteomes" id="UP001499852"/>
    </source>
</evidence>
<dbReference type="SUPFAM" id="SSF49785">
    <property type="entry name" value="Galactose-binding domain-like"/>
    <property type="match status" value="1"/>
</dbReference>
<keyword evidence="4" id="KW-0378">Hydrolase</keyword>
<feature type="region of interest" description="Disordered" evidence="7">
    <location>
        <begin position="280"/>
        <end position="299"/>
    </location>
</feature>
<dbReference type="PROSITE" id="PS50012">
    <property type="entry name" value="RCC1_3"/>
    <property type="match status" value="11"/>
</dbReference>
<keyword evidence="10" id="KW-1185">Reference proteome</keyword>
<protein>
    <recommendedName>
        <fullName evidence="8">Ig-like domain-containing protein</fullName>
    </recommendedName>
</protein>
<comment type="caution">
    <text evidence="9">The sequence shown here is derived from an EMBL/GenBank/DDBJ whole genome shotgun (WGS) entry which is preliminary data.</text>
</comment>
<evidence type="ECO:0000313" key="9">
    <source>
        <dbReference type="EMBL" id="GAA5137992.1"/>
    </source>
</evidence>
<dbReference type="Gene3D" id="3.40.50.200">
    <property type="entry name" value="Peptidase S8/S53 domain"/>
    <property type="match status" value="1"/>
</dbReference>
<evidence type="ECO:0000256" key="3">
    <source>
        <dbReference type="ARBA" id="ARBA00022737"/>
    </source>
</evidence>
<evidence type="ECO:0000259" key="8">
    <source>
        <dbReference type="PROSITE" id="PS50835"/>
    </source>
</evidence>
<dbReference type="InterPro" id="IPR003599">
    <property type="entry name" value="Ig_sub"/>
</dbReference>
<dbReference type="InterPro" id="IPR015919">
    <property type="entry name" value="Cadherin-like_sf"/>
</dbReference>
<dbReference type="Proteomes" id="UP001499852">
    <property type="component" value="Unassembled WGS sequence"/>
</dbReference>
<dbReference type="SUPFAM" id="SSF49313">
    <property type="entry name" value="Cadherin-like"/>
    <property type="match status" value="1"/>
</dbReference>
<sequence length="2778" mass="287117">MADDVKVRVESPQPQAVTEPQIGLSPAAALLSQKIDLTDPAKREQLVKQLRQIEDTEMEATRLKAERLGFPMIVHEPGGTKAILVGFEGDRPLYRADHNVNAAISSGANLVRSTAPFNVTGSGLKMGLWEAGGIPRTSHQEFGPGVRITIKDGSTTLSDHASHVAGTMLARGASATSLGMAPGAVIDAYDSTNDNSEMVAAGAAAPGEAGKIYISNHSYGFISGWRPETATWYGLFTDDGNPANDVETRFGRYDSTSVALDGLLYNLPYFLSFMSSGNDRNDDPPATGGNWTQSSGGAIRTYDPAQHPASDGAYKAGYDVLDNEKTCKNVITIGAANDAVSAGLRNAANGTLTAFSSTGPADDGRIKPDVVANGASLTSALSTGDSAYGSMSGTSMAAPNASGSALLLVDYFQQRFPGQAMQASTLKGLLIHTANDIGRAGPDYEYGWGLINIKAAADLIKTEADNVRMQQINEQVLAQGGSNTHPFYWDGVSPIRVTLCWTDPAGVSSSSHDNRTRDLTNDLNLRLTAPGGATHRPFVMPYVGDWTNAQLTAVATTGINTVDNVEQVLVSAPAQAGEYVVTVDHTGSLTFGSQGYSLIISGAVWPTALALTPEGPLASEGFTGGPFTPVSKTYDLSNTSAESVPWTAVADQPWVQVSPSSGTLAAGQNVTVTVGFSASAANLAAGNYEAEVLLTDTLNNLQLTRQVTLQVLGTAPQIVVKNAADQVLNTGGPAVSVGNVQLGGNPADQVFKLANSVPGTSLEVDGLTLSGADAGSFALVSAPVGAALASTDSLPFIVRFNPQRAGAHSATLTITTNDPDDGPFIVFLTATATAAPGPAQTIAVAKISPRATSGGPFQLPAVATSGLPLTYTLLAGPATVNADGLVTPGGSTGAVTIQISQPGNGQYAAAVPVTVTFVLTDQPYRFAKVSVANTGSHTLAIGLDGRLWAWGLGSFGQLGQGSTATRFTPETTGSATDWAEVSAGGNHSLAIKTNGSLWAWGSSSSGQVGDATTVSKFTPIQIDPGPWIAISAGTNCSYAIKANGTLWAWGGNISGELGIGSTGSRTIPTQVGSLSDWQSVSSGSSHCLAVKKDGTLWAWGLGTNGQLGTGSLVSSTSPVQIGSATNWWKAAGGGVHSLALRRDGTLWSWGFSGNGQLGSGSTTATSTPNQVGTATDWVEVDASTNHSAGVRRDGSAWAWGRNSEAQIGNGNQVNQLAPVKINVLGDDWRFIEAGPTSGGALLADGTFVGWGDGLGYVGKSSRQLVRAIGPMAWADFSSRNTNTLLTKTDGSLWGFGSSSTGQMGNNSINPQDLIRIGAVSTWQTVQTGQFHSGGIQQNGSLWMWGFNSGGQIGDGTTTVRYLPLPVALGSTWRKLSLGNSHSMAIRSDGTLWAWGTNTAGEFGDGGTVSRTSPVQVGSETNWAQLSASSFYSLALKEDGSLWATGTNNVGQLGLEDFTTRTSFTQVGTGKDWAQIATTTSSSFAIKTDGSLWAWGTNSSGQLGLGNTTSRSVPVRVGTDNDWRQVTCNTTWTAALKQDGSLWTWGNNSTYQQGVAIDGSISSPRRVGNSTGWVAVQAGNVHLVAMRADGSIWTAGYSGSFRLTSGGGRSAFVQAPILPALQPQNILPLPTGFRSGRILASSGLPVELEIVSGSGSIAGDLFTHTGAVGSTTVVMAWQRGDETAWNAALPTQFSITTQDITFQTIAEQTCGTPLVLGATASSGLPVSYAITEGADIASLNGNTVTFHAAGTVTIQANQAGGGNGLAAADPVSRTFTVVKGEQVISFGGQVPTQSSFASTVALQASSSRGLTPVEFAVVSGPGTLNGSQLSFTQVGVVVVRAAQAGNDAFLPAEVTMEITAFNTLPVASGAAFTLDEDMTITGTAAATDVENTPLAYAVVTGPEHGALLLNPNTGAFSYTPTAHYFGGDSFSFKVNDGLADSNIATVTLTVNAVNDRPVAVGQALSTLDYLPLAITLAGQDVETPGLQFSIVTPPAHGSLTGTAPGLVYTADQGYAGTDSFTFAVSDGELTSMVGTVSIQVSVVGITFIQHPLSKKVSETEDVTLEVEVTGSKPITYQWVKAGQPLPGETGATLTLTDVTAADAGLYHVWVTNPVRLFESQGATVSVIGGLPEILVQPEHQLAVVGTEVVLGVQALGKPPLRYQWRKDGKTVAGATQAELRLPAVQLAQAGNYTVVVSSAEPRTSLVAKVGVAENPGKTILVTEGGNTSWSFKTAGEGLSLVWTDDGGELSENPRRVISSDAKKISLTDAELEDAGLYVCKVFGPGGELDAGTHDLRVINGAPDVTPLQSGDALPPSIVGEDYEFEVPMSADEHRSPASFAATGLPAGLKIDPLTGIISGRVTASKSTPYAVKITAKNLLGSDVVNVALLVSPLPAGSIGTFVAPLPRHAFNDDLGGRLDLVTTSTGSFSGKLTLGGRKPISFKGGLLSMSSAPGSRPAGAITVSQPAPLSPLELSFVLDPETCLMAATLTDGSAPVVFEGWKSTWSVRDPADAFDGLYNLGLTGEAGEDIPVGRGFAAVTVAKAGSLKLAGKTGDGEALLGSTFLGPQGQILVFQTMYKTPLKGSLVGTLQIKKGANHQDDQDNTIDGEVTWSRPAGTGRTYPRGFGPLNLDAVGQRYLPPTSPNIVLGLADSPDNAWLRFTGAGIESSSTRPDMAFQITPFHQMLLPKAGAEKNPGRVTLKLNAKTGQLSGTFLLVDEGPPGSSAPVQRKGTYEGLIYTDAEGRRGYGFFLLPGLPETVSQPAASTPVLSGQMRLESP</sequence>
<evidence type="ECO:0000256" key="7">
    <source>
        <dbReference type="SAM" id="MobiDB-lite"/>
    </source>
</evidence>
<dbReference type="InterPro" id="IPR007110">
    <property type="entry name" value="Ig-like_dom"/>
</dbReference>
<comment type="similarity">
    <text evidence="6">Belongs to the peptidase S8 family.</text>
</comment>
<dbReference type="InterPro" id="IPR036852">
    <property type="entry name" value="Peptidase_S8/S53_dom_sf"/>
</dbReference>
<dbReference type="Gene3D" id="2.60.120.380">
    <property type="match status" value="1"/>
</dbReference>
<dbReference type="InterPro" id="IPR009091">
    <property type="entry name" value="RCC1/BLIP-II"/>
</dbReference>
<gene>
    <name evidence="9" type="ORF">GCM10023213_15910</name>
</gene>
<name>A0ABP9P0B0_9BACT</name>
<dbReference type="InterPro" id="IPR023828">
    <property type="entry name" value="Peptidase_S8_Ser-AS"/>
</dbReference>
<dbReference type="Pfam" id="PF25390">
    <property type="entry name" value="WD40_RLD"/>
    <property type="match status" value="2"/>
</dbReference>
<dbReference type="PROSITE" id="PS50835">
    <property type="entry name" value="IG_LIKE"/>
    <property type="match status" value="3"/>
</dbReference>
<accession>A0ABP9P0B0</accession>
<dbReference type="InterPro" id="IPR051553">
    <property type="entry name" value="Ran_GTPase-activating"/>
</dbReference>
<dbReference type="PROSITE" id="PS00138">
    <property type="entry name" value="SUBTILASE_SER"/>
    <property type="match status" value="1"/>
</dbReference>
<dbReference type="Pfam" id="PF13927">
    <property type="entry name" value="Ig_3"/>
    <property type="match status" value="2"/>
</dbReference>
<dbReference type="SUPFAM" id="SSF52743">
    <property type="entry name" value="Subtilisin-like"/>
    <property type="match status" value="1"/>
</dbReference>
<keyword evidence="1" id="KW-0344">Guanine-nucleotide releasing factor</keyword>
<dbReference type="Gene3D" id="2.60.40.3440">
    <property type="match status" value="2"/>
</dbReference>
<dbReference type="InterPro" id="IPR003598">
    <property type="entry name" value="Ig_sub2"/>
</dbReference>
<evidence type="ECO:0000256" key="5">
    <source>
        <dbReference type="ARBA" id="ARBA00022825"/>
    </source>
</evidence>
<dbReference type="Gene3D" id="2.130.10.30">
    <property type="entry name" value="Regulator of chromosome condensation 1/beta-lactamase-inhibitor protein II"/>
    <property type="match status" value="3"/>
</dbReference>
<dbReference type="PROSITE" id="PS00626">
    <property type="entry name" value="RCC1_2"/>
    <property type="match status" value="1"/>
</dbReference>
<proteinExistence type="inferred from homology"/>
<dbReference type="InterPro" id="IPR000408">
    <property type="entry name" value="Reg_chr_condens"/>
</dbReference>
<keyword evidence="5" id="KW-0720">Serine protease</keyword>
<dbReference type="InterPro" id="IPR058923">
    <property type="entry name" value="RCC1-like_dom"/>
</dbReference>
<feature type="domain" description="Ig-like" evidence="8">
    <location>
        <begin position="2044"/>
        <end position="2124"/>
    </location>
</feature>
<reference evidence="10" key="1">
    <citation type="journal article" date="2019" name="Int. J. Syst. Evol. Microbiol.">
        <title>The Global Catalogue of Microorganisms (GCM) 10K type strain sequencing project: providing services to taxonomists for standard genome sequencing and annotation.</title>
        <authorList>
            <consortium name="The Broad Institute Genomics Platform"/>
            <consortium name="The Broad Institute Genome Sequencing Center for Infectious Disease"/>
            <person name="Wu L."/>
            <person name="Ma J."/>
        </authorList>
    </citation>
    <scope>NUCLEOTIDE SEQUENCE [LARGE SCALE GENOMIC DNA]</scope>
    <source>
        <strain evidence="10">JCM 18053</strain>
    </source>
</reference>
<feature type="domain" description="Ig-like" evidence="8">
    <location>
        <begin position="2200"/>
        <end position="2280"/>
    </location>
</feature>
<dbReference type="InterPro" id="IPR000209">
    <property type="entry name" value="Peptidase_S8/S53_dom"/>
</dbReference>
<dbReference type="Pfam" id="PF05345">
    <property type="entry name" value="He_PIG"/>
    <property type="match status" value="1"/>
</dbReference>
<dbReference type="NCBIfam" id="NF012200">
    <property type="entry name" value="choice_anch_D"/>
    <property type="match status" value="1"/>
</dbReference>
<evidence type="ECO:0000256" key="1">
    <source>
        <dbReference type="ARBA" id="ARBA00022658"/>
    </source>
</evidence>
<dbReference type="Pfam" id="PF00082">
    <property type="entry name" value="Peptidase_S8"/>
    <property type="match status" value="1"/>
</dbReference>
<dbReference type="PRINTS" id="PR00633">
    <property type="entry name" value="RCCNDNSATION"/>
</dbReference>
<dbReference type="SMART" id="SM00408">
    <property type="entry name" value="IGc2"/>
    <property type="match status" value="3"/>
</dbReference>
<evidence type="ECO:0000256" key="2">
    <source>
        <dbReference type="ARBA" id="ARBA00022670"/>
    </source>
</evidence>
<keyword evidence="2" id="KW-0645">Protease</keyword>
<evidence type="ECO:0000256" key="6">
    <source>
        <dbReference type="PROSITE-ProRule" id="PRU01240"/>
    </source>
</evidence>
<dbReference type="Pfam" id="PF17963">
    <property type="entry name" value="Big_9"/>
    <property type="match status" value="2"/>
</dbReference>
<dbReference type="Pfam" id="PF00415">
    <property type="entry name" value="RCC1"/>
    <property type="match status" value="1"/>
</dbReference>
<keyword evidence="3" id="KW-0677">Repeat</keyword>
<dbReference type="SUPFAM" id="SSF48726">
    <property type="entry name" value="Immunoglobulin"/>
    <property type="match status" value="2"/>
</dbReference>
<dbReference type="Gene3D" id="2.60.40.10">
    <property type="entry name" value="Immunoglobulins"/>
    <property type="match status" value="6"/>
</dbReference>
<dbReference type="PROSITE" id="PS51892">
    <property type="entry name" value="SUBTILASE"/>
    <property type="match status" value="1"/>
</dbReference>
<dbReference type="SUPFAM" id="SSF50985">
    <property type="entry name" value="RCC1/BLIP-II"/>
    <property type="match status" value="2"/>
</dbReference>
<organism evidence="9 10">
    <name type="scientific">Prosthecobacter algae</name>
    <dbReference type="NCBI Taxonomy" id="1144682"/>
    <lineage>
        <taxon>Bacteria</taxon>
        <taxon>Pseudomonadati</taxon>
        <taxon>Verrucomicrobiota</taxon>
        <taxon>Verrucomicrobiia</taxon>
        <taxon>Verrucomicrobiales</taxon>
        <taxon>Verrucomicrobiaceae</taxon>
        <taxon>Prosthecobacter</taxon>
    </lineage>
</organism>
<dbReference type="EMBL" id="BAABIA010000003">
    <property type="protein sequence ID" value="GAA5137992.1"/>
    <property type="molecule type" value="Genomic_DNA"/>
</dbReference>
<dbReference type="CDD" id="cd00096">
    <property type="entry name" value="Ig"/>
    <property type="match status" value="1"/>
</dbReference>